<dbReference type="GO" id="GO:0006401">
    <property type="term" value="P:RNA catabolic process"/>
    <property type="evidence" value="ECO:0007669"/>
    <property type="project" value="InterPro"/>
</dbReference>
<dbReference type="GO" id="GO:0055087">
    <property type="term" value="C:Ski complex"/>
    <property type="evidence" value="ECO:0007669"/>
    <property type="project" value="InterPro"/>
</dbReference>
<sequence length="1210" mass="132781">MVLNSQGRWVHFQNQAWEEAKGLIKCAITLQPRTTEYYFQLGHIYWDQGGTYQSDKLLTLKAWLQATRLNPQLDMAFFWSGWFYEWEAQANSNHPALAMQLTQLYAAERQWTLVARVTQTVVQVNPRAGWAWRIIATDHLHRTSQYSEAIAAFQQAIKTMPGAPKNTESSAAEGGNNTAVVVWEGLGKAYFRDGRYVASRRALERALELVEADVEPEAEPNSPSAVSIHWLLGRVFQELSEFPEALVHFDSALRLFKLLPRTTVPSSTGDFDAPTQPVTPSSIRATVEVARLQCILLQGQEFLQFGYFGQVRMVATEVLVQSYSLLIRRPPVEKNGGEESGSDVKWVILERIHDACRLYLNVVHQNQAPTDEFVSVVGSVMDHILTTYPDLLPADCPEHELAALYRSWRGVTVSDSLAASALTSSLPSPLDSAHRAAALTALACLSLRVQLRTLTPLSEFAAPTDNLYFQLATLYYDYFREATTTTTTATTDSVDEEAAPASSIAEQAWLISALQANKAALQLQPTDPRLAQHAFIRAVTIQPKNVSAWSNLGFLYLQHGKLELANRVFTQIQNLDPEFVPVWAGQALLADQLGQPTEALALYRHAFTSIEGGAANGGSGGSSSGSGGGSPRHISKVNLLLAQIYWRAVAARHAAGNGGDADALPPRTLVQFALEKFTERDPRQPWAWHQLGLLREARRRYEGAIGAYRIAWELLAQQDKPRFNGKESGLTTVSPPEMVVLESNYVRALCAGGHYTESVEIYAKLMESPYFVAATAEMEEEDEQLPQVDDAATTQQRRYLVCNKLGQGLAEYWSGQLEASLHSFERALVWAEPDVRLYQDTSVLLAKVLWALGTTEHRDLAKQQLLHSVQAAGEANGELSTGAGDAGDNLGNPDVSTSSALNQSSHVQLLATLFAIGLCEPDVDLITAVQRELPAVTPEADPHLVLPYLTSRLALLQQDLAGGACRTGSKAIRAYPTRRPLFTALSDLVRRSQAAGRDEGEDNAALTPSGEVVRLALPEKLARTALQGKPERALTTTHAYLKLALALQTCHPELAKVNDRDGDAADDADDVIAKENQSALIHYTALKTRLRQAKSAAQKAIRLTPWLPLPTFITTLITVADLLISVPAQPYGGGKDVSASPSLADQWGFVVDLLCRQLQWVTESLESMAEGTGEISAAGEFDWSLPLRDNPVIVLENSTKLVEALRSCVF</sequence>
<dbReference type="SUPFAM" id="SSF48452">
    <property type="entry name" value="TPR-like"/>
    <property type="match status" value="3"/>
</dbReference>
<evidence type="ECO:0000313" key="5">
    <source>
        <dbReference type="Proteomes" id="UP000268162"/>
    </source>
</evidence>
<organism evidence="4 5">
    <name type="scientific">Dimargaris cristalligena</name>
    <dbReference type="NCBI Taxonomy" id="215637"/>
    <lineage>
        <taxon>Eukaryota</taxon>
        <taxon>Fungi</taxon>
        <taxon>Fungi incertae sedis</taxon>
        <taxon>Zoopagomycota</taxon>
        <taxon>Kickxellomycotina</taxon>
        <taxon>Dimargaritomycetes</taxon>
        <taxon>Dimargaritales</taxon>
        <taxon>Dimargaritaceae</taxon>
        <taxon>Dimargaris</taxon>
    </lineage>
</organism>
<dbReference type="AlphaFoldDB" id="A0A4P9ZM13"/>
<evidence type="ECO:0000313" key="4">
    <source>
        <dbReference type="EMBL" id="RKP33551.1"/>
    </source>
</evidence>
<dbReference type="PANTHER" id="PTHR15704:SF7">
    <property type="entry name" value="SUPERKILLER COMPLEX PROTEIN 3"/>
    <property type="match status" value="1"/>
</dbReference>
<dbReference type="InterPro" id="IPR039226">
    <property type="entry name" value="Ski3/TTC37"/>
</dbReference>
<keyword evidence="2 3" id="KW-0802">TPR repeat</keyword>
<proteinExistence type="predicted"/>
<evidence type="ECO:0000256" key="1">
    <source>
        <dbReference type="ARBA" id="ARBA00022737"/>
    </source>
</evidence>
<name>A0A4P9ZM13_9FUNG</name>
<dbReference type="Proteomes" id="UP000268162">
    <property type="component" value="Unassembled WGS sequence"/>
</dbReference>
<evidence type="ECO:0000256" key="3">
    <source>
        <dbReference type="PROSITE-ProRule" id="PRU00339"/>
    </source>
</evidence>
<dbReference type="Pfam" id="PF13432">
    <property type="entry name" value="TPR_16"/>
    <property type="match status" value="1"/>
</dbReference>
<feature type="repeat" description="TPR" evidence="3">
    <location>
        <begin position="546"/>
        <end position="579"/>
    </location>
</feature>
<protein>
    <recommendedName>
        <fullName evidence="6">TPR-like protein</fullName>
    </recommendedName>
</protein>
<dbReference type="PROSITE" id="PS50005">
    <property type="entry name" value="TPR"/>
    <property type="match status" value="2"/>
</dbReference>
<dbReference type="InterPro" id="IPR019734">
    <property type="entry name" value="TPR_rpt"/>
</dbReference>
<accession>A0A4P9ZM13</accession>
<dbReference type="PANTHER" id="PTHR15704">
    <property type="entry name" value="SUPERKILLER 3 PROTEIN-RELATED"/>
    <property type="match status" value="1"/>
</dbReference>
<feature type="repeat" description="TPR" evidence="3">
    <location>
        <begin position="180"/>
        <end position="213"/>
    </location>
</feature>
<dbReference type="Gene3D" id="1.25.40.10">
    <property type="entry name" value="Tetratricopeptide repeat domain"/>
    <property type="match status" value="3"/>
</dbReference>
<dbReference type="STRING" id="215637.A0A4P9ZM13"/>
<dbReference type="InterPro" id="IPR011990">
    <property type="entry name" value="TPR-like_helical_dom_sf"/>
</dbReference>
<dbReference type="SMART" id="SM00028">
    <property type="entry name" value="TPR"/>
    <property type="match status" value="8"/>
</dbReference>
<gene>
    <name evidence="4" type="ORF">BJ085DRAFT_35235</name>
</gene>
<reference evidence="5" key="1">
    <citation type="journal article" date="2018" name="Nat. Microbiol.">
        <title>Leveraging single-cell genomics to expand the fungal tree of life.</title>
        <authorList>
            <person name="Ahrendt S.R."/>
            <person name="Quandt C.A."/>
            <person name="Ciobanu D."/>
            <person name="Clum A."/>
            <person name="Salamov A."/>
            <person name="Andreopoulos B."/>
            <person name="Cheng J.F."/>
            <person name="Woyke T."/>
            <person name="Pelin A."/>
            <person name="Henrissat B."/>
            <person name="Reynolds N.K."/>
            <person name="Benny G.L."/>
            <person name="Smith M.E."/>
            <person name="James T.Y."/>
            <person name="Grigoriev I.V."/>
        </authorList>
    </citation>
    <scope>NUCLEOTIDE SEQUENCE [LARGE SCALE GENOMIC DNA]</scope>
    <source>
        <strain evidence="5">RSA 468</strain>
    </source>
</reference>
<evidence type="ECO:0000256" key="2">
    <source>
        <dbReference type="ARBA" id="ARBA00022803"/>
    </source>
</evidence>
<evidence type="ECO:0008006" key="6">
    <source>
        <dbReference type="Google" id="ProtNLM"/>
    </source>
</evidence>
<dbReference type="EMBL" id="ML003758">
    <property type="protein sequence ID" value="RKP33551.1"/>
    <property type="molecule type" value="Genomic_DNA"/>
</dbReference>
<keyword evidence="1" id="KW-0677">Repeat</keyword>
<keyword evidence="5" id="KW-1185">Reference proteome</keyword>